<gene>
    <name evidence="1" type="ORF">HNR67_001889</name>
</gene>
<comment type="caution">
    <text evidence="1">The sequence shown here is derived from an EMBL/GenBank/DDBJ whole genome shotgun (WGS) entry which is preliminary data.</text>
</comment>
<dbReference type="RefSeq" id="WP_185001694.1">
    <property type="nucleotide sequence ID" value="NZ_BAAAUI010000077.1"/>
</dbReference>
<dbReference type="InterPro" id="IPR036689">
    <property type="entry name" value="ESAT-6-like_sf"/>
</dbReference>
<dbReference type="AlphaFoldDB" id="A0A7W7FRA7"/>
<dbReference type="Gene3D" id="1.10.287.1060">
    <property type="entry name" value="ESAT-6-like"/>
    <property type="match status" value="1"/>
</dbReference>
<dbReference type="EMBL" id="JACHMH010000001">
    <property type="protein sequence ID" value="MBB4675771.1"/>
    <property type="molecule type" value="Genomic_DNA"/>
</dbReference>
<evidence type="ECO:0000313" key="2">
    <source>
        <dbReference type="Proteomes" id="UP000533598"/>
    </source>
</evidence>
<organism evidence="1 2">
    <name type="scientific">Crossiella cryophila</name>
    <dbReference type="NCBI Taxonomy" id="43355"/>
    <lineage>
        <taxon>Bacteria</taxon>
        <taxon>Bacillati</taxon>
        <taxon>Actinomycetota</taxon>
        <taxon>Actinomycetes</taxon>
        <taxon>Pseudonocardiales</taxon>
        <taxon>Pseudonocardiaceae</taxon>
        <taxon>Crossiella</taxon>
    </lineage>
</organism>
<keyword evidence="2" id="KW-1185">Reference proteome</keyword>
<name>A0A7W7FRA7_9PSEU</name>
<accession>A0A7W7FRA7</accession>
<sequence>MSGFRVEHERLSRAAGDFDDYGDRAGTIATELERALTEQGECWGSDAVGRNFARTYLPDAEATLKALGDLPEALVAVSGKLADTAEEYRSSERDAEQKLKLT</sequence>
<dbReference type="SUPFAM" id="SSF140453">
    <property type="entry name" value="EsxAB dimer-like"/>
    <property type="match status" value="1"/>
</dbReference>
<evidence type="ECO:0000313" key="1">
    <source>
        <dbReference type="EMBL" id="MBB4675771.1"/>
    </source>
</evidence>
<dbReference type="Proteomes" id="UP000533598">
    <property type="component" value="Unassembled WGS sequence"/>
</dbReference>
<proteinExistence type="predicted"/>
<protein>
    <submittedName>
        <fullName evidence="1">Uncharacterized protein YukE</fullName>
    </submittedName>
</protein>
<reference evidence="1 2" key="1">
    <citation type="submission" date="2020-08" db="EMBL/GenBank/DDBJ databases">
        <title>Sequencing the genomes of 1000 actinobacteria strains.</title>
        <authorList>
            <person name="Klenk H.-P."/>
        </authorList>
    </citation>
    <scope>NUCLEOTIDE SEQUENCE [LARGE SCALE GENOMIC DNA]</scope>
    <source>
        <strain evidence="1 2">DSM 44230</strain>
    </source>
</reference>